<dbReference type="RefSeq" id="WP_068771844.1">
    <property type="nucleotide sequence ID" value="NZ_CP109796.1"/>
</dbReference>
<sequence>MSTLFSPFQLKSVTLRNRIGISPMCQYQASEGIAGDWHLMHYGARAAGGAGLIIVEAAAVAANGRITPHDLGLWADWQIEPLAQINRFLKAQGAVPGLQIGHAGRKASCARPWEGGAHLAADAGGWPLIAPSALPFGEALSKVPAEMTGQQICETQMAFAAAAGRARQAGVEWLEINAAHGYLAHSFYSPLSNRRTDGYGGSFDNRVRFLLETVKTVRQVWPEQLPLTVRISATDWADGGWTLEDSVELARRLKAAGVDLIDASAGGAVPDAAVPAPKPGFQVPFGERIRAEAGIATAAVGLIADPMLAEAIVSKGRADIVLIGRESLRDPHWPLHAAQTLGVRQSFGPPQYSRAW</sequence>
<comment type="caution">
    <text evidence="7">The sequence shown here is derived from an EMBL/GenBank/DDBJ whole genome shotgun (WGS) entry which is preliminary data.</text>
</comment>
<dbReference type="PANTHER" id="PTHR43303">
    <property type="entry name" value="NADPH DEHYDROGENASE C23G7.10C-RELATED"/>
    <property type="match status" value="1"/>
</dbReference>
<evidence type="ECO:0000256" key="3">
    <source>
        <dbReference type="ARBA" id="ARBA00022643"/>
    </source>
</evidence>
<evidence type="ECO:0000313" key="7">
    <source>
        <dbReference type="EMBL" id="OAM88125.1"/>
    </source>
</evidence>
<gene>
    <name evidence="7" type="ORF">AW736_18815</name>
</gene>
<keyword evidence="5" id="KW-0560">Oxidoreductase</keyword>
<organism evidence="7 8">
    <name type="scientific">Termitidicoccus mucosus</name>
    <dbReference type="NCBI Taxonomy" id="1184151"/>
    <lineage>
        <taxon>Bacteria</taxon>
        <taxon>Pseudomonadati</taxon>
        <taxon>Verrucomicrobiota</taxon>
        <taxon>Opitutia</taxon>
        <taxon>Opitutales</taxon>
        <taxon>Opitutaceae</taxon>
        <taxon>Termitidicoccus</taxon>
    </lineage>
</organism>
<dbReference type="STRING" id="1184151.AW736_18815"/>
<dbReference type="GO" id="GO:0010181">
    <property type="term" value="F:FMN binding"/>
    <property type="evidence" value="ECO:0007669"/>
    <property type="project" value="InterPro"/>
</dbReference>
<accession>A0A178IG57</accession>
<feature type="domain" description="NADH:flavin oxidoreductase/NADH oxidase N-terminal" evidence="6">
    <location>
        <begin position="4"/>
        <end position="340"/>
    </location>
</feature>
<dbReference type="PANTHER" id="PTHR43303:SF4">
    <property type="entry name" value="NADPH DEHYDROGENASE C23G7.10C-RELATED"/>
    <property type="match status" value="1"/>
</dbReference>
<evidence type="ECO:0000256" key="5">
    <source>
        <dbReference type="ARBA" id="ARBA00023002"/>
    </source>
</evidence>
<keyword evidence="2" id="KW-0285">Flavoprotein</keyword>
<evidence type="ECO:0000259" key="6">
    <source>
        <dbReference type="Pfam" id="PF00724"/>
    </source>
</evidence>
<dbReference type="InterPro" id="IPR013785">
    <property type="entry name" value="Aldolase_TIM"/>
</dbReference>
<dbReference type="Pfam" id="PF00724">
    <property type="entry name" value="Oxidored_FMN"/>
    <property type="match status" value="1"/>
</dbReference>
<dbReference type="Proteomes" id="UP000078486">
    <property type="component" value="Unassembled WGS sequence"/>
</dbReference>
<protein>
    <submittedName>
        <fullName evidence="7">Oxidoreductase</fullName>
    </submittedName>
</protein>
<dbReference type="EMBL" id="LRRQ01000144">
    <property type="protein sequence ID" value="OAM88125.1"/>
    <property type="molecule type" value="Genomic_DNA"/>
</dbReference>
<dbReference type="Gene3D" id="3.20.20.70">
    <property type="entry name" value="Aldolase class I"/>
    <property type="match status" value="1"/>
</dbReference>
<dbReference type="SUPFAM" id="SSF51395">
    <property type="entry name" value="FMN-linked oxidoreductases"/>
    <property type="match status" value="1"/>
</dbReference>
<proteinExistence type="predicted"/>
<comment type="cofactor">
    <cofactor evidence="1">
        <name>FMN</name>
        <dbReference type="ChEBI" id="CHEBI:58210"/>
    </cofactor>
</comment>
<evidence type="ECO:0000256" key="1">
    <source>
        <dbReference type="ARBA" id="ARBA00001917"/>
    </source>
</evidence>
<keyword evidence="8" id="KW-1185">Reference proteome</keyword>
<dbReference type="GO" id="GO:0050661">
    <property type="term" value="F:NADP binding"/>
    <property type="evidence" value="ECO:0007669"/>
    <property type="project" value="InterPro"/>
</dbReference>
<evidence type="ECO:0000256" key="2">
    <source>
        <dbReference type="ARBA" id="ARBA00022630"/>
    </source>
</evidence>
<dbReference type="CDD" id="cd02932">
    <property type="entry name" value="OYE_YqiM_FMN"/>
    <property type="match status" value="1"/>
</dbReference>
<dbReference type="InterPro" id="IPR001155">
    <property type="entry name" value="OxRdtase_FMN_N"/>
</dbReference>
<dbReference type="OrthoDB" id="9772736at2"/>
<dbReference type="GO" id="GO:0003959">
    <property type="term" value="F:NADPH dehydrogenase activity"/>
    <property type="evidence" value="ECO:0007669"/>
    <property type="project" value="InterPro"/>
</dbReference>
<keyword evidence="4" id="KW-0521">NADP</keyword>
<keyword evidence="3" id="KW-0288">FMN</keyword>
<dbReference type="AlphaFoldDB" id="A0A178IG57"/>
<reference evidence="7 8" key="1">
    <citation type="submission" date="2016-01" db="EMBL/GenBank/DDBJ databases">
        <title>High potential of lignocellulose degradation of a new Verrucomicrobia species.</title>
        <authorList>
            <person name="Wang Y."/>
            <person name="Shi Y."/>
            <person name="Qiu Z."/>
            <person name="Liu S."/>
            <person name="Yang H."/>
        </authorList>
    </citation>
    <scope>NUCLEOTIDE SEQUENCE [LARGE SCALE GENOMIC DNA]</scope>
    <source>
        <strain evidence="7 8">TSB47</strain>
    </source>
</reference>
<evidence type="ECO:0000313" key="8">
    <source>
        <dbReference type="Proteomes" id="UP000078486"/>
    </source>
</evidence>
<name>A0A178IG57_9BACT</name>
<evidence type="ECO:0000256" key="4">
    <source>
        <dbReference type="ARBA" id="ARBA00022857"/>
    </source>
</evidence>
<dbReference type="InterPro" id="IPR044152">
    <property type="entry name" value="YqjM-like"/>
</dbReference>